<keyword evidence="1" id="KW-0472">Membrane</keyword>
<dbReference type="EMBL" id="JANDBD010000004">
    <property type="protein sequence ID" value="MCP9272770.1"/>
    <property type="molecule type" value="Genomic_DNA"/>
</dbReference>
<evidence type="ECO:0008006" key="4">
    <source>
        <dbReference type="Google" id="ProtNLM"/>
    </source>
</evidence>
<sequence length="99" mass="10259">MPSDFQRAWAGLPAWGRVAVVCVPILIVLFVGAALLSGGIGHSESWQYGYDHAGNAASLVNGGVSNSYACRSVAGMGGMFDSQLDQSEAYDGCMAGLKD</sequence>
<comment type="caution">
    <text evidence="2">The sequence shown here is derived from an EMBL/GenBank/DDBJ whole genome shotgun (WGS) entry which is preliminary data.</text>
</comment>
<proteinExistence type="predicted"/>
<organism evidence="2 3">
    <name type="scientific">Mycolicibacterium arenosum</name>
    <dbReference type="NCBI Taxonomy" id="2952157"/>
    <lineage>
        <taxon>Bacteria</taxon>
        <taxon>Bacillati</taxon>
        <taxon>Actinomycetota</taxon>
        <taxon>Actinomycetes</taxon>
        <taxon>Mycobacteriales</taxon>
        <taxon>Mycobacteriaceae</taxon>
        <taxon>Mycolicibacterium</taxon>
    </lineage>
</organism>
<evidence type="ECO:0000313" key="2">
    <source>
        <dbReference type="EMBL" id="MCP9272770.1"/>
    </source>
</evidence>
<dbReference type="Proteomes" id="UP001651690">
    <property type="component" value="Unassembled WGS sequence"/>
</dbReference>
<feature type="transmembrane region" description="Helical" evidence="1">
    <location>
        <begin position="14"/>
        <end position="36"/>
    </location>
</feature>
<accession>A0ABT1M0U7</accession>
<name>A0ABT1M0U7_9MYCO</name>
<gene>
    <name evidence="2" type="ORF">NM203_11300</name>
</gene>
<evidence type="ECO:0000313" key="3">
    <source>
        <dbReference type="Proteomes" id="UP001651690"/>
    </source>
</evidence>
<keyword evidence="1" id="KW-1133">Transmembrane helix</keyword>
<protein>
    <recommendedName>
        <fullName evidence="4">DUF732 domain-containing protein</fullName>
    </recommendedName>
</protein>
<keyword evidence="3" id="KW-1185">Reference proteome</keyword>
<evidence type="ECO:0000256" key="1">
    <source>
        <dbReference type="SAM" id="Phobius"/>
    </source>
</evidence>
<keyword evidence="1" id="KW-0812">Transmembrane</keyword>
<reference evidence="2 3" key="1">
    <citation type="submission" date="2022-06" db="EMBL/GenBank/DDBJ databases">
        <title>Mycolicibacterium sp. CAU 1645 isolated from seawater.</title>
        <authorList>
            <person name="Kim W."/>
        </authorList>
    </citation>
    <scope>NUCLEOTIDE SEQUENCE [LARGE SCALE GENOMIC DNA]</scope>
    <source>
        <strain evidence="2 3">CAU 1645</strain>
    </source>
</reference>
<dbReference type="RefSeq" id="WP_255059991.1">
    <property type="nucleotide sequence ID" value="NZ_JANDBD010000004.1"/>
</dbReference>